<keyword evidence="3 5" id="KW-0808">Transferase</keyword>
<proteinExistence type="inferred from homology"/>
<dbReference type="STRING" id="364199.SAMN04489858_102332"/>
<evidence type="ECO:0000256" key="2">
    <source>
        <dbReference type="ARBA" id="ARBA00022676"/>
    </source>
</evidence>
<keyword evidence="2" id="KW-0328">Glycosyltransferase</keyword>
<feature type="domain" description="Glycosyltransferase 2-like" evidence="4">
    <location>
        <begin position="17"/>
        <end position="110"/>
    </location>
</feature>
<dbReference type="EMBL" id="FOHO01000002">
    <property type="protein sequence ID" value="SES96806.1"/>
    <property type="molecule type" value="Genomic_DNA"/>
</dbReference>
<comment type="similarity">
    <text evidence="1">Belongs to the glycosyltransferase 2 family.</text>
</comment>
<evidence type="ECO:0000313" key="5">
    <source>
        <dbReference type="EMBL" id="SES96806.1"/>
    </source>
</evidence>
<dbReference type="Pfam" id="PF00535">
    <property type="entry name" value="Glycos_transf_2"/>
    <property type="match status" value="1"/>
</dbReference>
<organism evidence="5 6">
    <name type="scientific">Paracoccus homiensis</name>
    <dbReference type="NCBI Taxonomy" id="364199"/>
    <lineage>
        <taxon>Bacteria</taxon>
        <taxon>Pseudomonadati</taxon>
        <taxon>Pseudomonadota</taxon>
        <taxon>Alphaproteobacteria</taxon>
        <taxon>Rhodobacterales</taxon>
        <taxon>Paracoccaceae</taxon>
        <taxon>Paracoccus</taxon>
    </lineage>
</organism>
<dbReference type="RefSeq" id="WP_090732652.1">
    <property type="nucleotide sequence ID" value="NZ_FOHO01000002.1"/>
</dbReference>
<name>A0A1I0AQY7_9RHOB</name>
<dbReference type="PANTHER" id="PTHR43179">
    <property type="entry name" value="RHAMNOSYLTRANSFERASE WBBL"/>
    <property type="match status" value="1"/>
</dbReference>
<gene>
    <name evidence="5" type="ORF">SAMN04489858_102332</name>
</gene>
<dbReference type="SUPFAM" id="SSF53448">
    <property type="entry name" value="Nucleotide-diphospho-sugar transferases"/>
    <property type="match status" value="1"/>
</dbReference>
<dbReference type="Proteomes" id="UP000199180">
    <property type="component" value="Unassembled WGS sequence"/>
</dbReference>
<evidence type="ECO:0000256" key="1">
    <source>
        <dbReference type="ARBA" id="ARBA00006739"/>
    </source>
</evidence>
<evidence type="ECO:0000259" key="4">
    <source>
        <dbReference type="Pfam" id="PF00535"/>
    </source>
</evidence>
<keyword evidence="6" id="KW-1185">Reference proteome</keyword>
<dbReference type="Gene3D" id="3.90.550.10">
    <property type="entry name" value="Spore Coat Polysaccharide Biosynthesis Protein SpsA, Chain A"/>
    <property type="match status" value="1"/>
</dbReference>
<sequence length="328" mass="36847">MENPSAPPVPGLRIAALVVTYNRLEKLQQTVQRLLSEPVDHVLVFNNASTDGTDAWLAAQDDPRLIHHRHGTNSGGAGGFDLGLRRVMQDLDPDWVILMDDDGRPATGTIAAFRSRDWSGWDAVGAAVLTPAGEICEMNRPYRNPFWRGAEFLRTLSGKGRHGFHLQDPAYAPDAPMIEVDMSSFVGLFLSRRAVQVAGYPDGRLFVYGDDQLYTLQMRRKGLRIGFAPAIRFEHDTEARQAAGGVVLRPLWKVYYMYRNALIAYRVAAGPWFWPLVPLLVVKWRRKARDYGDDAPVFRRMLNLALRDGLRGRVARAHDQVVKSAEMP</sequence>
<evidence type="ECO:0000256" key="3">
    <source>
        <dbReference type="ARBA" id="ARBA00022679"/>
    </source>
</evidence>
<accession>A0A1I0AQY7</accession>
<dbReference type="InterPro" id="IPR029044">
    <property type="entry name" value="Nucleotide-diphossugar_trans"/>
</dbReference>
<reference evidence="5 6" key="1">
    <citation type="submission" date="2016-10" db="EMBL/GenBank/DDBJ databases">
        <authorList>
            <person name="de Groot N.N."/>
        </authorList>
    </citation>
    <scope>NUCLEOTIDE SEQUENCE [LARGE SCALE GENOMIC DNA]</scope>
    <source>
        <strain evidence="5 6">DSM 17862</strain>
    </source>
</reference>
<dbReference type="InterPro" id="IPR001173">
    <property type="entry name" value="Glyco_trans_2-like"/>
</dbReference>
<protein>
    <submittedName>
        <fullName evidence="5">Glycosyltransferase, GT2 family</fullName>
    </submittedName>
</protein>
<dbReference type="PANTHER" id="PTHR43179:SF12">
    <property type="entry name" value="GALACTOFURANOSYLTRANSFERASE GLFT2"/>
    <property type="match status" value="1"/>
</dbReference>
<dbReference type="AlphaFoldDB" id="A0A1I0AQY7"/>
<dbReference type="GO" id="GO:0016757">
    <property type="term" value="F:glycosyltransferase activity"/>
    <property type="evidence" value="ECO:0007669"/>
    <property type="project" value="UniProtKB-KW"/>
</dbReference>
<evidence type="ECO:0000313" key="6">
    <source>
        <dbReference type="Proteomes" id="UP000199180"/>
    </source>
</evidence>
<dbReference type="OrthoDB" id="7665907at2"/>